<feature type="transmembrane region" description="Helical" evidence="1">
    <location>
        <begin position="221"/>
        <end position="245"/>
    </location>
</feature>
<keyword evidence="1" id="KW-0472">Membrane</keyword>
<evidence type="ECO:0008006" key="4">
    <source>
        <dbReference type="Google" id="ProtNLM"/>
    </source>
</evidence>
<sequence length="373" mass="37554">MFYLRVARGYRTLDLLRWALTTIAAGIVAALLLRALGRALSDPAASHAAVLRLLWCLPALAGVAYLAAAWARAMPVQQPERIAGLLAAGLGKLRLRVLLAGEIAVACAVGALTALAGYLLLRGHVLELAPGTKLDRALAVHASLPPAAAITLLALVPLCGGLAAAAAVRPEDVLPDEDAQPAASTPGPLQLAVSAGLLTGGTAMVLAAVHTRGAVAGALGWMLAVVGLALAVPLLLHASGLVLTWGGPRAVRLLAGRGLQSEARRLGTPLAVLAIVGAVGVVAVRHYAAEAGPVGPLPRIEGVLLALCVLGALLTRLAELSGLRRAIYAPLERMGAPASTFRSAVALRSVAAVAVVLATGTATGLLATAALSI</sequence>
<feature type="transmembrane region" description="Helical" evidence="1">
    <location>
        <begin position="15"/>
        <end position="37"/>
    </location>
</feature>
<organism evidence="2 3">
    <name type="scientific">Streptacidiphilus monticola</name>
    <dbReference type="NCBI Taxonomy" id="2161674"/>
    <lineage>
        <taxon>Bacteria</taxon>
        <taxon>Bacillati</taxon>
        <taxon>Actinomycetota</taxon>
        <taxon>Actinomycetes</taxon>
        <taxon>Kitasatosporales</taxon>
        <taxon>Streptomycetaceae</taxon>
        <taxon>Streptacidiphilus</taxon>
    </lineage>
</organism>
<accession>A0ABW1FXT1</accession>
<comment type="caution">
    <text evidence="2">The sequence shown here is derived from an EMBL/GenBank/DDBJ whole genome shotgun (WGS) entry which is preliminary data.</text>
</comment>
<dbReference type="EMBL" id="JBHSQJ010000019">
    <property type="protein sequence ID" value="MFC5906843.1"/>
    <property type="molecule type" value="Genomic_DNA"/>
</dbReference>
<feature type="transmembrane region" description="Helical" evidence="1">
    <location>
        <begin position="266"/>
        <end position="288"/>
    </location>
</feature>
<proteinExistence type="predicted"/>
<evidence type="ECO:0000256" key="1">
    <source>
        <dbReference type="SAM" id="Phobius"/>
    </source>
</evidence>
<feature type="transmembrane region" description="Helical" evidence="1">
    <location>
        <begin position="97"/>
        <end position="121"/>
    </location>
</feature>
<feature type="transmembrane region" description="Helical" evidence="1">
    <location>
        <begin position="147"/>
        <end position="168"/>
    </location>
</feature>
<name>A0ABW1FXT1_9ACTN</name>
<feature type="transmembrane region" description="Helical" evidence="1">
    <location>
        <begin position="300"/>
        <end position="318"/>
    </location>
</feature>
<keyword evidence="1" id="KW-0812">Transmembrane</keyword>
<gene>
    <name evidence="2" type="ORF">ACFP3V_06410</name>
</gene>
<feature type="transmembrane region" description="Helical" evidence="1">
    <location>
        <begin position="350"/>
        <end position="371"/>
    </location>
</feature>
<protein>
    <recommendedName>
        <fullName evidence="4">ABC transporter permease</fullName>
    </recommendedName>
</protein>
<keyword evidence="3" id="KW-1185">Reference proteome</keyword>
<reference evidence="3" key="1">
    <citation type="journal article" date="2019" name="Int. J. Syst. Evol. Microbiol.">
        <title>The Global Catalogue of Microorganisms (GCM) 10K type strain sequencing project: providing services to taxonomists for standard genome sequencing and annotation.</title>
        <authorList>
            <consortium name="The Broad Institute Genomics Platform"/>
            <consortium name="The Broad Institute Genome Sequencing Center for Infectious Disease"/>
            <person name="Wu L."/>
            <person name="Ma J."/>
        </authorList>
    </citation>
    <scope>NUCLEOTIDE SEQUENCE [LARGE SCALE GENOMIC DNA]</scope>
    <source>
        <strain evidence="3">JCM 4816</strain>
    </source>
</reference>
<dbReference type="Proteomes" id="UP001596174">
    <property type="component" value="Unassembled WGS sequence"/>
</dbReference>
<evidence type="ECO:0000313" key="3">
    <source>
        <dbReference type="Proteomes" id="UP001596174"/>
    </source>
</evidence>
<feature type="transmembrane region" description="Helical" evidence="1">
    <location>
        <begin position="49"/>
        <end position="71"/>
    </location>
</feature>
<dbReference type="RefSeq" id="WP_380580652.1">
    <property type="nucleotide sequence ID" value="NZ_JBHSQJ010000019.1"/>
</dbReference>
<keyword evidence="1" id="KW-1133">Transmembrane helix</keyword>
<evidence type="ECO:0000313" key="2">
    <source>
        <dbReference type="EMBL" id="MFC5906843.1"/>
    </source>
</evidence>